<gene>
    <name evidence="2" type="ORF">DW228_06350</name>
</gene>
<sequence>MKAKVYHYGTYPRNNQVIVHNIELEQLAENVYCYVVEKHSCASEDWLGIVLYIGGEFYDIDHTVRHSISRPENLELAIKCVADYEGFVTSKMQDGKNISLMDMKVFENLGIDTTPLIRYREQREAARIAKNEERKKKEEEEKQHKIEQEKQRLAEARQDYKAGNEIDGEDFVAICREDNLHIHIRTVGTLYKSVYSLNKEGTLGLRVQRGKAKPKTDGVRKLIAEYNSFLESKDGQETKV</sequence>
<dbReference type="RefSeq" id="WP_122330066.1">
    <property type="nucleotide sequence ID" value="NZ_JAQDYY010000001.1"/>
</dbReference>
<dbReference type="AlphaFoldDB" id="A0A396C1F8"/>
<accession>A0A396C1F8</accession>
<reference evidence="2 3" key="1">
    <citation type="submission" date="2018-08" db="EMBL/GenBank/DDBJ databases">
        <title>A genome reference for cultivated species of the human gut microbiota.</title>
        <authorList>
            <person name="Zou Y."/>
            <person name="Xue W."/>
            <person name="Luo G."/>
        </authorList>
    </citation>
    <scope>NUCLEOTIDE SEQUENCE [LARGE SCALE GENOMIC DNA]</scope>
    <source>
        <strain evidence="2 3">AM18-6</strain>
    </source>
</reference>
<feature type="region of interest" description="Disordered" evidence="1">
    <location>
        <begin position="130"/>
        <end position="152"/>
    </location>
</feature>
<dbReference type="Proteomes" id="UP000266644">
    <property type="component" value="Unassembled WGS sequence"/>
</dbReference>
<comment type="caution">
    <text evidence="2">The sequence shown here is derived from an EMBL/GenBank/DDBJ whole genome shotgun (WGS) entry which is preliminary data.</text>
</comment>
<name>A0A396C1F8_BACFG</name>
<protein>
    <submittedName>
        <fullName evidence="2">Uncharacterized protein</fullName>
    </submittedName>
</protein>
<dbReference type="EMBL" id="QRJE01000008">
    <property type="protein sequence ID" value="RHH14418.1"/>
    <property type="molecule type" value="Genomic_DNA"/>
</dbReference>
<organism evidence="2 3">
    <name type="scientific">Bacteroides fragilis</name>
    <dbReference type="NCBI Taxonomy" id="817"/>
    <lineage>
        <taxon>Bacteria</taxon>
        <taxon>Pseudomonadati</taxon>
        <taxon>Bacteroidota</taxon>
        <taxon>Bacteroidia</taxon>
        <taxon>Bacteroidales</taxon>
        <taxon>Bacteroidaceae</taxon>
        <taxon>Bacteroides</taxon>
    </lineage>
</organism>
<evidence type="ECO:0000256" key="1">
    <source>
        <dbReference type="SAM" id="MobiDB-lite"/>
    </source>
</evidence>
<proteinExistence type="predicted"/>
<evidence type="ECO:0000313" key="2">
    <source>
        <dbReference type="EMBL" id="RHH14418.1"/>
    </source>
</evidence>
<evidence type="ECO:0000313" key="3">
    <source>
        <dbReference type="Proteomes" id="UP000266644"/>
    </source>
</evidence>